<proteinExistence type="predicted"/>
<keyword evidence="1" id="KW-0472">Membrane</keyword>
<dbReference type="AlphaFoldDB" id="A0A7S1AQU6"/>
<keyword evidence="1" id="KW-0812">Transmembrane</keyword>
<reference evidence="2" key="1">
    <citation type="submission" date="2021-01" db="EMBL/GenBank/DDBJ databases">
        <authorList>
            <person name="Corre E."/>
            <person name="Pelletier E."/>
            <person name="Niang G."/>
            <person name="Scheremetjew M."/>
            <person name="Finn R."/>
            <person name="Kale V."/>
            <person name="Holt S."/>
            <person name="Cochrane G."/>
            <person name="Meng A."/>
            <person name="Brown T."/>
            <person name="Cohen L."/>
        </authorList>
    </citation>
    <scope>NUCLEOTIDE SEQUENCE</scope>
</reference>
<keyword evidence="1" id="KW-1133">Transmembrane helix</keyword>
<feature type="transmembrane region" description="Helical" evidence="1">
    <location>
        <begin position="165"/>
        <end position="187"/>
    </location>
</feature>
<feature type="transmembrane region" description="Helical" evidence="1">
    <location>
        <begin position="68"/>
        <end position="88"/>
    </location>
</feature>
<organism evidence="2">
    <name type="scientific">Noctiluca scintillans</name>
    <name type="common">Sea sparkle</name>
    <name type="synonym">Red tide dinoflagellate</name>
    <dbReference type="NCBI Taxonomy" id="2966"/>
    <lineage>
        <taxon>Eukaryota</taxon>
        <taxon>Sar</taxon>
        <taxon>Alveolata</taxon>
        <taxon>Dinophyceae</taxon>
        <taxon>Noctilucales</taxon>
        <taxon>Noctilucaceae</taxon>
        <taxon>Noctiluca</taxon>
    </lineage>
</organism>
<name>A0A7S1AQU6_NOCSC</name>
<gene>
    <name evidence="2" type="ORF">NSCI0253_LOCUS36688</name>
</gene>
<dbReference type="EMBL" id="HBFQ01051407">
    <property type="protein sequence ID" value="CAD8862333.1"/>
    <property type="molecule type" value="Transcribed_RNA"/>
</dbReference>
<evidence type="ECO:0000313" key="2">
    <source>
        <dbReference type="EMBL" id="CAD8862333.1"/>
    </source>
</evidence>
<feature type="transmembrane region" description="Helical" evidence="1">
    <location>
        <begin position="219"/>
        <end position="241"/>
    </location>
</feature>
<accession>A0A7S1AQU6</accession>
<sequence length="286" mass="31855">MGGQSSRTYQSVASAHESDTAEADISGAHGKPTWDVKLGTKVGLARSDSWDMVNDPRYFSENVIDKRLAVFSDGGLAVVSGLLLSMVIDQVNDMNKAFSLDTVDGWLQFASFAIMAALIFCYMLSLYVSVAQLYHTLRLVSAGSLGYDMASMYYLNPRITFWRHLAIKVTLLSLPFFVIASALRIVFKIDEASRDRTGVLPTAVSHLQARITLPAGGSVTLLGLMACMFFCAQGCCFWCVIHRHHNQIFEEKYAHCKRLQRPLMDRASDTARRARDQWAFWGSTDV</sequence>
<feature type="transmembrane region" description="Helical" evidence="1">
    <location>
        <begin position="108"/>
        <end position="128"/>
    </location>
</feature>
<evidence type="ECO:0000256" key="1">
    <source>
        <dbReference type="SAM" id="Phobius"/>
    </source>
</evidence>
<protein>
    <submittedName>
        <fullName evidence="2">Uncharacterized protein</fullName>
    </submittedName>
</protein>